<dbReference type="Proteomes" id="UP000324629">
    <property type="component" value="Unassembled WGS sequence"/>
</dbReference>
<evidence type="ECO:0000256" key="8">
    <source>
        <dbReference type="ARBA" id="ARBA00023128"/>
    </source>
</evidence>
<dbReference type="InterPro" id="IPR036794">
    <property type="entry name" value="ATP_F1_dsu/esu_C_sf"/>
</dbReference>
<dbReference type="PANTHER" id="PTHR13822">
    <property type="entry name" value="ATP SYNTHASE DELTA/EPSILON CHAIN"/>
    <property type="match status" value="1"/>
</dbReference>
<gene>
    <name evidence="15" type="ORF">DEA37_0013397</name>
</gene>
<keyword evidence="13" id="KW-0175">Coiled coil</keyword>
<keyword evidence="8" id="KW-0496">Mitochondrion</keyword>
<sequence>MKLLNLRLLLNGSRSLKTSSNFSADLTLTFASADQVFYNKKVVRQVDVPTLTGRFGVLAEHVPTIGCLAPGLVSVTESDGSSKSYFVSSGIVTVNADSSMQVLAQEAATLDQLDVQAIKEGLTRSQAELKAAQNEVAKVEAQIAIDAYEELAHATENRQ</sequence>
<dbReference type="InterPro" id="IPR036771">
    <property type="entry name" value="ATPsynth_dsu/esu_N"/>
</dbReference>
<dbReference type="InterPro" id="IPR001469">
    <property type="entry name" value="ATP_synth_F1_dsu/esu"/>
</dbReference>
<keyword evidence="5" id="KW-0999">Mitochondrion inner membrane</keyword>
<dbReference type="GO" id="GO:0046933">
    <property type="term" value="F:proton-transporting ATP synthase activity, rotational mechanism"/>
    <property type="evidence" value="ECO:0007669"/>
    <property type="project" value="InterPro"/>
</dbReference>
<dbReference type="Gene3D" id="2.60.15.10">
    <property type="entry name" value="F0F1 ATP synthase delta/epsilon subunit, N-terminal"/>
    <property type="match status" value="1"/>
</dbReference>
<dbReference type="GO" id="GO:0005743">
    <property type="term" value="C:mitochondrial inner membrane"/>
    <property type="evidence" value="ECO:0007669"/>
    <property type="project" value="UniProtKB-SubCell"/>
</dbReference>
<name>A0A5J4NA55_9TREM</name>
<dbReference type="GO" id="GO:0045259">
    <property type="term" value="C:proton-transporting ATP synthase complex"/>
    <property type="evidence" value="ECO:0007669"/>
    <property type="project" value="UniProtKB-KW"/>
</dbReference>
<dbReference type="PANTHER" id="PTHR13822:SF7">
    <property type="entry name" value="ATP SYNTHASE SUBUNIT DELTA, MITOCHONDRIAL"/>
    <property type="match status" value="1"/>
</dbReference>
<evidence type="ECO:0000256" key="10">
    <source>
        <dbReference type="ARBA" id="ARBA00023196"/>
    </source>
</evidence>
<dbReference type="Gene3D" id="1.20.5.440">
    <property type="entry name" value="ATP synthase delta/epsilon subunit, C-terminal domain"/>
    <property type="match status" value="1"/>
</dbReference>
<feature type="domain" description="ATP synthase F1 complex delta/epsilon subunit N-terminal" evidence="14">
    <location>
        <begin position="26"/>
        <end position="107"/>
    </location>
</feature>
<dbReference type="EMBL" id="QNGE01005134">
    <property type="protein sequence ID" value="KAA3672260.1"/>
    <property type="molecule type" value="Genomic_DNA"/>
</dbReference>
<organism evidence="15 16">
    <name type="scientific">Paragonimus westermani</name>
    <dbReference type="NCBI Taxonomy" id="34504"/>
    <lineage>
        <taxon>Eukaryota</taxon>
        <taxon>Metazoa</taxon>
        <taxon>Spiralia</taxon>
        <taxon>Lophotrochozoa</taxon>
        <taxon>Platyhelminthes</taxon>
        <taxon>Trematoda</taxon>
        <taxon>Digenea</taxon>
        <taxon>Plagiorchiida</taxon>
        <taxon>Troglotremata</taxon>
        <taxon>Troglotrematidae</taxon>
        <taxon>Paragonimus</taxon>
    </lineage>
</organism>
<evidence type="ECO:0000256" key="2">
    <source>
        <dbReference type="ARBA" id="ARBA00005712"/>
    </source>
</evidence>
<keyword evidence="6" id="KW-0809">Transit peptide</keyword>
<dbReference type="InterPro" id="IPR020546">
    <property type="entry name" value="ATP_synth_F1_dsu/esu_N"/>
</dbReference>
<dbReference type="HAMAP" id="MF_00530">
    <property type="entry name" value="ATP_synth_epsil_bac"/>
    <property type="match status" value="1"/>
</dbReference>
<reference evidence="15 16" key="1">
    <citation type="journal article" date="2019" name="Gigascience">
        <title>Whole-genome sequence of the oriental lung fluke Paragonimus westermani.</title>
        <authorList>
            <person name="Oey H."/>
            <person name="Zakrzewski M."/>
            <person name="Narain K."/>
            <person name="Devi K.R."/>
            <person name="Agatsuma T."/>
            <person name="Nawaratna S."/>
            <person name="Gobert G.N."/>
            <person name="Jones M.K."/>
            <person name="Ragan M.A."/>
            <person name="McManus D.P."/>
            <person name="Krause L."/>
        </authorList>
    </citation>
    <scope>NUCLEOTIDE SEQUENCE [LARGE SCALE GENOMIC DNA]</scope>
    <source>
        <strain evidence="15 16">IND2009</strain>
    </source>
</reference>
<dbReference type="SUPFAM" id="SSF46604">
    <property type="entry name" value="Epsilon subunit of F1F0-ATP synthase C-terminal domain"/>
    <property type="match status" value="1"/>
</dbReference>
<keyword evidence="11" id="KW-0066">ATP synthesis</keyword>
<dbReference type="FunFam" id="2.60.15.10:FF:000004">
    <property type="entry name" value="ATP synthase subunit delta, mitochondrial"/>
    <property type="match status" value="1"/>
</dbReference>
<dbReference type="NCBIfam" id="TIGR01216">
    <property type="entry name" value="ATP_synt_epsi"/>
    <property type="match status" value="1"/>
</dbReference>
<comment type="similarity">
    <text evidence="2">Belongs to the ATPase epsilon chain family.</text>
</comment>
<evidence type="ECO:0000259" key="14">
    <source>
        <dbReference type="Pfam" id="PF02823"/>
    </source>
</evidence>
<evidence type="ECO:0000256" key="4">
    <source>
        <dbReference type="ARBA" id="ARBA00022781"/>
    </source>
</evidence>
<evidence type="ECO:0000256" key="6">
    <source>
        <dbReference type="ARBA" id="ARBA00022946"/>
    </source>
</evidence>
<accession>A0A5J4NA55</accession>
<evidence type="ECO:0000313" key="15">
    <source>
        <dbReference type="EMBL" id="KAA3672260.1"/>
    </source>
</evidence>
<dbReference type="Pfam" id="PF02823">
    <property type="entry name" value="ATP-synt_DE_N"/>
    <property type="match status" value="1"/>
</dbReference>
<evidence type="ECO:0000313" key="16">
    <source>
        <dbReference type="Proteomes" id="UP000324629"/>
    </source>
</evidence>
<evidence type="ECO:0000256" key="11">
    <source>
        <dbReference type="ARBA" id="ARBA00023310"/>
    </source>
</evidence>
<evidence type="ECO:0000256" key="7">
    <source>
        <dbReference type="ARBA" id="ARBA00023065"/>
    </source>
</evidence>
<dbReference type="SUPFAM" id="SSF51344">
    <property type="entry name" value="Epsilon subunit of F1F0-ATP synthase N-terminal domain"/>
    <property type="match status" value="1"/>
</dbReference>
<comment type="subcellular location">
    <subcellularLocation>
        <location evidence="1">Mitochondrion inner membrane</location>
    </subcellularLocation>
</comment>
<protein>
    <recommendedName>
        <fullName evidence="12">F-ATPase delta subunit</fullName>
    </recommendedName>
</protein>
<evidence type="ECO:0000256" key="1">
    <source>
        <dbReference type="ARBA" id="ARBA00004273"/>
    </source>
</evidence>
<comment type="caution">
    <text evidence="15">The sequence shown here is derived from an EMBL/GenBank/DDBJ whole genome shotgun (WGS) entry which is preliminary data.</text>
</comment>
<evidence type="ECO:0000256" key="9">
    <source>
        <dbReference type="ARBA" id="ARBA00023136"/>
    </source>
</evidence>
<keyword evidence="16" id="KW-1185">Reference proteome</keyword>
<evidence type="ECO:0000256" key="3">
    <source>
        <dbReference type="ARBA" id="ARBA00022448"/>
    </source>
</evidence>
<evidence type="ECO:0000256" key="5">
    <source>
        <dbReference type="ARBA" id="ARBA00022792"/>
    </source>
</evidence>
<keyword evidence="4" id="KW-0375">Hydrogen ion transport</keyword>
<evidence type="ECO:0000256" key="12">
    <source>
        <dbReference type="ARBA" id="ARBA00031669"/>
    </source>
</evidence>
<keyword evidence="10" id="KW-0139">CF(1)</keyword>
<keyword evidence="3" id="KW-0813">Transport</keyword>
<feature type="coiled-coil region" evidence="13">
    <location>
        <begin position="115"/>
        <end position="158"/>
    </location>
</feature>
<evidence type="ECO:0000256" key="13">
    <source>
        <dbReference type="SAM" id="Coils"/>
    </source>
</evidence>
<dbReference type="CDD" id="cd12152">
    <property type="entry name" value="F1-ATPase_delta"/>
    <property type="match status" value="1"/>
</dbReference>
<keyword evidence="9" id="KW-0472">Membrane</keyword>
<keyword evidence="7" id="KW-0406">Ion transport</keyword>
<dbReference type="AlphaFoldDB" id="A0A5J4NA55"/>
<proteinExistence type="inferred from homology"/>